<keyword evidence="2" id="KW-1185">Reference proteome</keyword>
<sequence>MLYLVSNCYDWIGYHLVTTLLENGCHVEGIGDTSSQKQEHLSMFFARNDLFTEVSKPKTKEYDVAYLIGDDDLETDAKAKRTVRLNDSKKSRNHNQDTLNIKLPLLFGEWMPMNEEGIYDGDEFISFDSTNFQTNAIHVEDFMKSLLQWTKSTNIATELEVFSEKNKDRKEIKLENSIFLRDNIPMDESLEKVKSHYKQFRKFY</sequence>
<evidence type="ECO:0000313" key="2">
    <source>
        <dbReference type="Proteomes" id="UP001597040"/>
    </source>
</evidence>
<reference evidence="2" key="1">
    <citation type="journal article" date="2019" name="Int. J. Syst. Evol. Microbiol.">
        <title>The Global Catalogue of Microorganisms (GCM) 10K type strain sequencing project: providing services to taxonomists for standard genome sequencing and annotation.</title>
        <authorList>
            <consortium name="The Broad Institute Genomics Platform"/>
            <consortium name="The Broad Institute Genome Sequencing Center for Infectious Disease"/>
            <person name="Wu L."/>
            <person name="Ma J."/>
        </authorList>
    </citation>
    <scope>NUCLEOTIDE SEQUENCE [LARGE SCALE GENOMIC DNA]</scope>
    <source>
        <strain evidence="2">CCUG 56754</strain>
    </source>
</reference>
<gene>
    <name evidence="1" type="ORF">ACFQ3N_04660</name>
</gene>
<name>A0ABW3LIP1_9BACI</name>
<dbReference type="EMBL" id="JBHTKJ010000010">
    <property type="protein sequence ID" value="MFD1037708.1"/>
    <property type="molecule type" value="Genomic_DNA"/>
</dbReference>
<dbReference type="RefSeq" id="WP_390360029.1">
    <property type="nucleotide sequence ID" value="NZ_JBHTKJ010000010.1"/>
</dbReference>
<comment type="caution">
    <text evidence="1">The sequence shown here is derived from an EMBL/GenBank/DDBJ whole genome shotgun (WGS) entry which is preliminary data.</text>
</comment>
<evidence type="ECO:0000313" key="1">
    <source>
        <dbReference type="EMBL" id="MFD1037708.1"/>
    </source>
</evidence>
<proteinExistence type="predicted"/>
<evidence type="ECO:0008006" key="3">
    <source>
        <dbReference type="Google" id="ProtNLM"/>
    </source>
</evidence>
<organism evidence="1 2">
    <name type="scientific">Virgibacillus byunsanensis</name>
    <dbReference type="NCBI Taxonomy" id="570945"/>
    <lineage>
        <taxon>Bacteria</taxon>
        <taxon>Bacillati</taxon>
        <taxon>Bacillota</taxon>
        <taxon>Bacilli</taxon>
        <taxon>Bacillales</taxon>
        <taxon>Bacillaceae</taxon>
        <taxon>Virgibacillus</taxon>
    </lineage>
</organism>
<accession>A0ABW3LIP1</accession>
<dbReference type="Proteomes" id="UP001597040">
    <property type="component" value="Unassembled WGS sequence"/>
</dbReference>
<protein>
    <recommendedName>
        <fullName evidence="3">NAD(P)-binding domain-containing protein</fullName>
    </recommendedName>
</protein>